<comment type="caution">
    <text evidence="2">The sequence shown here is derived from an EMBL/GenBank/DDBJ whole genome shotgun (WGS) entry which is preliminary data.</text>
</comment>
<evidence type="ECO:0000313" key="3">
    <source>
        <dbReference type="Proteomes" id="UP000237608"/>
    </source>
</evidence>
<sequence>MKKNLFSIIILLTLLWGCSKPPKPISIDNKRLLENIKILASDSMEGRAFSSLGNIKAQKFIQKRFSEIGLEKYKNGSYIEAFDYTFKGKKRQEAFPIENPGINFSNVKDTTASGSNVIGKLRGSSNKTIVITAHYDHLGIRDKLIFNGADDNASGVAALFTIAEYFKNNPIKHTLIFAAVDGEEIGSVGAEIFLKNYSDKNNIALNINMDMIAHSDYYPELYICGTYHHPNLKKTLERVKSDEVTILFGHDDPEKIEQSDWTLSSDHKVFYKEKIPFLYFGVEDHKDYHRPTDKFATINQKFYTESVKVIIRSIEALDAYLIEKK</sequence>
<feature type="domain" description="Peptidase M28" evidence="1">
    <location>
        <begin position="116"/>
        <end position="311"/>
    </location>
</feature>
<dbReference type="AlphaFoldDB" id="A0A2S7WB65"/>
<dbReference type="PANTHER" id="PTHR12147">
    <property type="entry name" value="METALLOPEPTIDASE M28 FAMILY MEMBER"/>
    <property type="match status" value="1"/>
</dbReference>
<dbReference type="EMBL" id="MSCL01000001">
    <property type="protein sequence ID" value="PQJ74875.1"/>
    <property type="molecule type" value="Genomic_DNA"/>
</dbReference>
<organism evidence="2 3">
    <name type="scientific">Polaribacter gangjinensis</name>
    <dbReference type="NCBI Taxonomy" id="574710"/>
    <lineage>
        <taxon>Bacteria</taxon>
        <taxon>Pseudomonadati</taxon>
        <taxon>Bacteroidota</taxon>
        <taxon>Flavobacteriia</taxon>
        <taxon>Flavobacteriales</taxon>
        <taxon>Flavobacteriaceae</taxon>
    </lineage>
</organism>
<dbReference type="PANTHER" id="PTHR12147:SF26">
    <property type="entry name" value="PEPTIDASE M28 DOMAIN-CONTAINING PROTEIN"/>
    <property type="match status" value="1"/>
</dbReference>
<dbReference type="GO" id="GO:0008235">
    <property type="term" value="F:metalloexopeptidase activity"/>
    <property type="evidence" value="ECO:0007669"/>
    <property type="project" value="InterPro"/>
</dbReference>
<evidence type="ECO:0000313" key="2">
    <source>
        <dbReference type="EMBL" id="PQJ74875.1"/>
    </source>
</evidence>
<dbReference type="Pfam" id="PF04389">
    <property type="entry name" value="Peptidase_M28"/>
    <property type="match status" value="1"/>
</dbReference>
<name>A0A2S7WB65_9FLAO</name>
<dbReference type="RefSeq" id="WP_105046018.1">
    <property type="nucleotide sequence ID" value="NZ_CP150662.1"/>
</dbReference>
<dbReference type="InterPro" id="IPR007484">
    <property type="entry name" value="Peptidase_M28"/>
</dbReference>
<dbReference type="InterPro" id="IPR045175">
    <property type="entry name" value="M28_fam"/>
</dbReference>
<dbReference type="Gene3D" id="3.40.630.10">
    <property type="entry name" value="Zn peptidases"/>
    <property type="match status" value="1"/>
</dbReference>
<protein>
    <recommendedName>
        <fullName evidence="1">Peptidase M28 domain-containing protein</fullName>
    </recommendedName>
</protein>
<gene>
    <name evidence="2" type="ORF">BTO13_06270</name>
</gene>
<keyword evidence="3" id="KW-1185">Reference proteome</keyword>
<proteinExistence type="predicted"/>
<evidence type="ECO:0000259" key="1">
    <source>
        <dbReference type="Pfam" id="PF04389"/>
    </source>
</evidence>
<dbReference type="Proteomes" id="UP000237608">
    <property type="component" value="Unassembled WGS sequence"/>
</dbReference>
<accession>A0A2S7WB65</accession>
<dbReference type="SUPFAM" id="SSF53187">
    <property type="entry name" value="Zn-dependent exopeptidases"/>
    <property type="match status" value="1"/>
</dbReference>
<dbReference type="OrthoDB" id="9778250at2"/>
<reference evidence="2 3" key="1">
    <citation type="submission" date="2016-12" db="EMBL/GenBank/DDBJ databases">
        <title>Trade-off between light-utilization and light-protection in marine flavobacteria.</title>
        <authorList>
            <person name="Kumagai Y."/>
            <person name="Yoshizawa S."/>
            <person name="Kogure K."/>
            <person name="Iwasaki W."/>
        </authorList>
    </citation>
    <scope>NUCLEOTIDE SEQUENCE [LARGE SCALE GENOMIC DNA]</scope>
    <source>
        <strain evidence="2 3">KCTC 22729</strain>
    </source>
</reference>
<dbReference type="GO" id="GO:0006508">
    <property type="term" value="P:proteolysis"/>
    <property type="evidence" value="ECO:0007669"/>
    <property type="project" value="InterPro"/>
</dbReference>